<dbReference type="InterPro" id="IPR003784">
    <property type="entry name" value="BioY"/>
</dbReference>
<dbReference type="Proteomes" id="UP000217465">
    <property type="component" value="Unassembled WGS sequence"/>
</dbReference>
<name>A0A2I8AHT7_9STRE</name>
<dbReference type="PIRSF" id="PIRSF016661">
    <property type="entry name" value="BioY"/>
    <property type="match status" value="1"/>
</dbReference>
<evidence type="ECO:0000313" key="10">
    <source>
        <dbReference type="EMBL" id="MDT2731097.1"/>
    </source>
</evidence>
<dbReference type="GO" id="GO:0005886">
    <property type="term" value="C:plasma membrane"/>
    <property type="evidence" value="ECO:0007669"/>
    <property type="project" value="UniProtKB-SubCell"/>
</dbReference>
<dbReference type="PANTHER" id="PTHR34295:SF4">
    <property type="entry name" value="BIOTIN TRANSPORTER BIOY-RELATED"/>
    <property type="match status" value="1"/>
</dbReference>
<feature type="transmembrane region" description="Helical" evidence="9">
    <location>
        <begin position="114"/>
        <end position="136"/>
    </location>
</feature>
<evidence type="ECO:0000313" key="11">
    <source>
        <dbReference type="EMBL" id="PCH13738.1"/>
    </source>
</evidence>
<comment type="similarity">
    <text evidence="2 8">Belongs to the BioY family.</text>
</comment>
<reference evidence="11 12" key="1">
    <citation type="submission" date="2016-06" db="EMBL/GenBank/DDBJ databases">
        <authorList>
            <person name="Haines A.N."/>
            <person name="Council K.R."/>
        </authorList>
    </citation>
    <scope>NUCLEOTIDE SEQUENCE [LARGE SCALE GENOMIC DNA]</scope>
    <source>
        <strain evidence="11 12">SP158-29</strain>
    </source>
</reference>
<keyword evidence="6 9" id="KW-1133">Transmembrane helix</keyword>
<dbReference type="EMBL" id="NSGR01000004">
    <property type="protein sequence ID" value="PCH13738.1"/>
    <property type="molecule type" value="Genomic_DNA"/>
</dbReference>
<comment type="subcellular location">
    <subcellularLocation>
        <location evidence="1 8">Cell membrane</location>
        <topology evidence="1 8">Multi-pass membrane protein</topology>
    </subcellularLocation>
</comment>
<evidence type="ECO:0000256" key="9">
    <source>
        <dbReference type="SAM" id="Phobius"/>
    </source>
</evidence>
<dbReference type="Gene3D" id="1.10.1760.20">
    <property type="match status" value="1"/>
</dbReference>
<feature type="transmembrane region" description="Helical" evidence="9">
    <location>
        <begin position="7"/>
        <end position="24"/>
    </location>
</feature>
<dbReference type="GeneID" id="61421788"/>
<keyword evidence="5 9" id="KW-0812">Transmembrane</keyword>
<accession>A0A2I8AHT7</accession>
<evidence type="ECO:0000256" key="7">
    <source>
        <dbReference type="ARBA" id="ARBA00023136"/>
    </source>
</evidence>
<dbReference type="Proteomes" id="UP001180515">
    <property type="component" value="Unassembled WGS sequence"/>
</dbReference>
<evidence type="ECO:0000313" key="12">
    <source>
        <dbReference type="Proteomes" id="UP000217465"/>
    </source>
</evidence>
<feature type="transmembrane region" description="Helical" evidence="9">
    <location>
        <begin position="56"/>
        <end position="74"/>
    </location>
</feature>
<evidence type="ECO:0000256" key="4">
    <source>
        <dbReference type="ARBA" id="ARBA00022475"/>
    </source>
</evidence>
<dbReference type="EMBL" id="JARQAG010000002">
    <property type="protein sequence ID" value="MDT2731097.1"/>
    <property type="molecule type" value="Genomic_DNA"/>
</dbReference>
<dbReference type="GO" id="GO:0015225">
    <property type="term" value="F:biotin transmembrane transporter activity"/>
    <property type="evidence" value="ECO:0007669"/>
    <property type="project" value="UniProtKB-UniRule"/>
</dbReference>
<evidence type="ECO:0000256" key="8">
    <source>
        <dbReference type="PIRNR" id="PIRNR016661"/>
    </source>
</evidence>
<feature type="transmembrane region" description="Helical" evidence="9">
    <location>
        <begin position="30"/>
        <end position="49"/>
    </location>
</feature>
<dbReference type="Pfam" id="PF02632">
    <property type="entry name" value="BioY"/>
    <property type="match status" value="1"/>
</dbReference>
<keyword evidence="4 8" id="KW-1003">Cell membrane</keyword>
<evidence type="ECO:0000256" key="5">
    <source>
        <dbReference type="ARBA" id="ARBA00022692"/>
    </source>
</evidence>
<evidence type="ECO:0000256" key="1">
    <source>
        <dbReference type="ARBA" id="ARBA00004651"/>
    </source>
</evidence>
<dbReference type="PANTHER" id="PTHR34295">
    <property type="entry name" value="BIOTIN TRANSPORTER BIOY"/>
    <property type="match status" value="1"/>
</dbReference>
<keyword evidence="7 8" id="KW-0472">Membrane</keyword>
<feature type="transmembrane region" description="Helical" evidence="9">
    <location>
        <begin position="80"/>
        <end position="102"/>
    </location>
</feature>
<sequence length="182" mass="19506">MKDTRTLTQIALMTTLIIVLGFIPPIPLGFIPVPIVLQNLGIMMAALLLGWKKGSISIFLFLIISVFLPAFTGGNTLLPVLAGPTVGYVLSWLFVPILYSLFTANQPTKKPVWIFLAIFLAGVLWVDVLGSIGLAFKLGMPLKTALLSNLAFVPGDTIKAILACLVASRVKVESTSPKKSLA</sequence>
<evidence type="ECO:0000256" key="6">
    <source>
        <dbReference type="ARBA" id="ARBA00022989"/>
    </source>
</evidence>
<dbReference type="AlphaFoldDB" id="A0A2I8AHT7"/>
<evidence type="ECO:0000256" key="2">
    <source>
        <dbReference type="ARBA" id="ARBA00010692"/>
    </source>
</evidence>
<dbReference type="RefSeq" id="WP_003102448.1">
    <property type="nucleotide sequence ID" value="NZ_CBCPIC010000017.1"/>
</dbReference>
<comment type="caution">
    <text evidence="11">The sequence shown here is derived from an EMBL/GenBank/DDBJ whole genome shotgun (WGS) entry which is preliminary data.</text>
</comment>
<evidence type="ECO:0000256" key="3">
    <source>
        <dbReference type="ARBA" id="ARBA00022448"/>
    </source>
</evidence>
<gene>
    <name evidence="11" type="primary">bioY</name>
    <name evidence="11" type="ORF">A9Y57_00372</name>
    <name evidence="10" type="ORF">P7G31_02360</name>
</gene>
<reference evidence="10" key="2">
    <citation type="submission" date="2023-03" db="EMBL/GenBank/DDBJ databases">
        <authorList>
            <person name="Shen W."/>
            <person name="Cai J."/>
        </authorList>
    </citation>
    <scope>NUCLEOTIDE SEQUENCE</scope>
    <source>
        <strain evidence="10">P82-2</strain>
    </source>
</reference>
<proteinExistence type="inferred from homology"/>
<organism evidence="11 12">
    <name type="scientific">Streptococcus parauberis</name>
    <dbReference type="NCBI Taxonomy" id="1348"/>
    <lineage>
        <taxon>Bacteria</taxon>
        <taxon>Bacillati</taxon>
        <taxon>Bacillota</taxon>
        <taxon>Bacilli</taxon>
        <taxon>Lactobacillales</taxon>
        <taxon>Streptococcaceae</taxon>
        <taxon>Streptococcus</taxon>
    </lineage>
</organism>
<protein>
    <recommendedName>
        <fullName evidence="8">Biotin transporter</fullName>
    </recommendedName>
</protein>
<keyword evidence="3 8" id="KW-0813">Transport</keyword>